<dbReference type="EMBL" id="JAAMPI010002044">
    <property type="protein sequence ID" value="KAF4619080.1"/>
    <property type="molecule type" value="Genomic_DNA"/>
</dbReference>
<comment type="caution">
    <text evidence="5">The sequence shown here is derived from an EMBL/GenBank/DDBJ whole genome shotgun (WGS) entry which is preliminary data.</text>
</comment>
<evidence type="ECO:0000256" key="2">
    <source>
        <dbReference type="ARBA" id="ARBA00009861"/>
    </source>
</evidence>
<keyword evidence="3" id="KW-0808">Transferase</keyword>
<dbReference type="InterPro" id="IPR023213">
    <property type="entry name" value="CAT-like_dom_sf"/>
</dbReference>
<protein>
    <submittedName>
        <fullName evidence="5">Uncharacterized protein</fullName>
    </submittedName>
</protein>
<evidence type="ECO:0000313" key="6">
    <source>
        <dbReference type="Proteomes" id="UP000566819"/>
    </source>
</evidence>
<organism evidence="5 6">
    <name type="scientific">Cudoniella acicularis</name>
    <dbReference type="NCBI Taxonomy" id="354080"/>
    <lineage>
        <taxon>Eukaryota</taxon>
        <taxon>Fungi</taxon>
        <taxon>Dikarya</taxon>
        <taxon>Ascomycota</taxon>
        <taxon>Pezizomycotina</taxon>
        <taxon>Leotiomycetes</taxon>
        <taxon>Helotiales</taxon>
        <taxon>Tricladiaceae</taxon>
        <taxon>Cudoniella</taxon>
    </lineage>
</organism>
<dbReference type="OrthoDB" id="21502at2759"/>
<sequence>MGVFQSKPVQLATVPTDAIVPVHSLDDTPVFRSMVLEFTLRFDDVLDPLKLRESLAQLLEIGDWKKLGARLRLNKNGKLEYHIPAQFTEERPPFSYSHVQYESSIEEHPLASKIPKNTPHPSIHPDPAIFRPLARAPDTPTKIEDYIYSDRPQLCLHIVSFTDATLISITWPHTFIDAMGLAAFFNAWIQVLNGQSSFVLPLHGFSTDPLSNLVKTPTTTHETYILTPFLIKGVKFYFFIINYLLELVIYPKEEAHSVCFPASTISSLKATAVKELEAQNPDAKEKPFLSDGDIITALWARLAVLHLTPPPTSKKPIPKTIINISNAFGLRSILSSPPVILPKEKAYISNAVLSIFTLLPLNDLIERPISWTANEVRRIPRRFLVG</sequence>
<evidence type="ECO:0000313" key="5">
    <source>
        <dbReference type="EMBL" id="KAF4619080.1"/>
    </source>
</evidence>
<keyword evidence="6" id="KW-1185">Reference proteome</keyword>
<dbReference type="PANTHER" id="PTHR31896">
    <property type="entry name" value="FAMILY REGULATORY PROTEIN, PUTATIVE (AFU_ORTHOLOGUE AFUA_3G14730)-RELATED"/>
    <property type="match status" value="1"/>
</dbReference>
<dbReference type="AlphaFoldDB" id="A0A8H4VSV0"/>
<dbReference type="Proteomes" id="UP000566819">
    <property type="component" value="Unassembled WGS sequence"/>
</dbReference>
<evidence type="ECO:0000256" key="1">
    <source>
        <dbReference type="ARBA" id="ARBA00005179"/>
    </source>
</evidence>
<dbReference type="Pfam" id="PF02458">
    <property type="entry name" value="Transferase"/>
    <property type="match status" value="1"/>
</dbReference>
<evidence type="ECO:0000256" key="4">
    <source>
        <dbReference type="ARBA" id="ARBA00023315"/>
    </source>
</evidence>
<evidence type="ECO:0000256" key="3">
    <source>
        <dbReference type="ARBA" id="ARBA00022679"/>
    </source>
</evidence>
<accession>A0A8H4VSV0</accession>
<proteinExistence type="inferred from homology"/>
<reference evidence="5 6" key="1">
    <citation type="submission" date="2020-03" db="EMBL/GenBank/DDBJ databases">
        <title>Draft Genome Sequence of Cudoniella acicularis.</title>
        <authorList>
            <person name="Buettner E."/>
            <person name="Kellner H."/>
        </authorList>
    </citation>
    <scope>NUCLEOTIDE SEQUENCE [LARGE SCALE GENOMIC DNA]</scope>
    <source>
        <strain evidence="5 6">DSM 108380</strain>
    </source>
</reference>
<dbReference type="PANTHER" id="PTHR31896:SF69">
    <property type="entry name" value="FAMILY REGULATORY PROTEIN, PUTATIVE (AFU_ORTHOLOGUE AFUA_3G14730)-RELATED"/>
    <property type="match status" value="1"/>
</dbReference>
<dbReference type="GO" id="GO:0016746">
    <property type="term" value="F:acyltransferase activity"/>
    <property type="evidence" value="ECO:0007669"/>
    <property type="project" value="UniProtKB-KW"/>
</dbReference>
<name>A0A8H4VSV0_9HELO</name>
<dbReference type="Gene3D" id="3.30.559.10">
    <property type="entry name" value="Chloramphenicol acetyltransferase-like domain"/>
    <property type="match status" value="2"/>
</dbReference>
<dbReference type="InterPro" id="IPR051283">
    <property type="entry name" value="Sec_Metabolite_Acyltrans"/>
</dbReference>
<comment type="similarity">
    <text evidence="2">Belongs to the plant acyltransferase family.</text>
</comment>
<comment type="pathway">
    <text evidence="1">Secondary metabolite biosynthesis.</text>
</comment>
<gene>
    <name evidence="5" type="ORF">G7Y89_g14770</name>
</gene>
<keyword evidence="4" id="KW-0012">Acyltransferase</keyword>